<name>A0A1M6D8M9_9BACE</name>
<dbReference type="RefSeq" id="WP_025831228.1">
    <property type="nucleotide sequence ID" value="NZ_CAMQWZ010000027.1"/>
</dbReference>
<dbReference type="GeneID" id="92711419"/>
<sequence>MITNELNTGLVNAVREKLPSKENLANTLMDILYIGKEAIYRRLRGEVPFTLAEAAVISRKLGISLDKMIGVSFQNNAVFDMNIVDGSQPFETYYSILEKQVELFRKVKEEENSEIGTSSNIIPLTLSLNYNMLSKFRLFKWMYQNQNIKCRHFEEMEIPQQIVDKQKEYASAVAHIRSVDYIWDNMIFSHLVNDIQYFCDVHLISDEDKNLLKEELLLVVDDLEELATRGKSKTGNDVKIYISNINFEATYSYLETDTIQLSLIRIYSINSITTQDSEMFRGLKEWIQSLKKFSTLISESGEMQRIQFFKQQREIIGTL</sequence>
<accession>A0A1M6D8M9</accession>
<dbReference type="AlphaFoldDB" id="A0A1M6D8M9"/>
<reference evidence="2" key="1">
    <citation type="submission" date="2016-11" db="EMBL/GenBank/DDBJ databases">
        <authorList>
            <person name="Varghese N."/>
            <person name="Submissions S."/>
        </authorList>
    </citation>
    <scope>NUCLEOTIDE SEQUENCE [LARGE SCALE GENOMIC DNA]</scope>
    <source>
        <strain evidence="2">DSM 26884</strain>
    </source>
</reference>
<organism evidence="1 2">
    <name type="scientific">Bacteroides stercorirosoris</name>
    <dbReference type="NCBI Taxonomy" id="871324"/>
    <lineage>
        <taxon>Bacteria</taxon>
        <taxon>Pseudomonadati</taxon>
        <taxon>Bacteroidota</taxon>
        <taxon>Bacteroidia</taxon>
        <taxon>Bacteroidales</taxon>
        <taxon>Bacteroidaceae</taxon>
        <taxon>Bacteroides</taxon>
    </lineage>
</organism>
<dbReference type="EMBL" id="FQZN01000006">
    <property type="protein sequence ID" value="SHI69596.1"/>
    <property type="molecule type" value="Genomic_DNA"/>
</dbReference>
<dbReference type="Proteomes" id="UP000184192">
    <property type="component" value="Unassembled WGS sequence"/>
</dbReference>
<evidence type="ECO:0000313" key="1">
    <source>
        <dbReference type="EMBL" id="SHI69596.1"/>
    </source>
</evidence>
<evidence type="ECO:0000313" key="2">
    <source>
        <dbReference type="Proteomes" id="UP000184192"/>
    </source>
</evidence>
<keyword evidence="2" id="KW-1185">Reference proteome</keyword>
<proteinExistence type="predicted"/>
<gene>
    <name evidence="1" type="ORF">SAMN05444350_10626</name>
</gene>
<evidence type="ECO:0008006" key="3">
    <source>
        <dbReference type="Google" id="ProtNLM"/>
    </source>
</evidence>
<dbReference type="eggNOG" id="ENOG502ZA1C">
    <property type="taxonomic scope" value="Bacteria"/>
</dbReference>
<protein>
    <recommendedName>
        <fullName evidence="3">Transcription regulator BetR N-terminal domain-containing protein</fullName>
    </recommendedName>
</protein>